<reference evidence="2 3" key="1">
    <citation type="journal article" date="2016" name="Nat. Biotechnol.">
        <title>Measurement of bacterial replication rates in microbial communities.</title>
        <authorList>
            <person name="Brown C.T."/>
            <person name="Olm M.R."/>
            <person name="Thomas B.C."/>
            <person name="Banfield J.F."/>
        </authorList>
    </citation>
    <scope>NUCLEOTIDE SEQUENCE [LARGE SCALE GENOMIC DNA]</scope>
    <source>
        <strain evidence="2">45_41</strain>
    </source>
</reference>
<organism evidence="2 3">
    <name type="scientific">Bacteroides uniformis</name>
    <dbReference type="NCBI Taxonomy" id="820"/>
    <lineage>
        <taxon>Bacteria</taxon>
        <taxon>Pseudomonadati</taxon>
        <taxon>Bacteroidota</taxon>
        <taxon>Bacteroidia</taxon>
        <taxon>Bacteroidales</taxon>
        <taxon>Bacteroidaceae</taxon>
        <taxon>Bacteroides</taxon>
    </lineage>
</organism>
<dbReference type="InterPro" id="IPR025474">
    <property type="entry name" value="DUF4325"/>
</dbReference>
<evidence type="ECO:0000313" key="2">
    <source>
        <dbReference type="EMBL" id="OKZ28757.1"/>
    </source>
</evidence>
<protein>
    <recommendedName>
        <fullName evidence="1">DUF4325 domain-containing protein</fullName>
    </recommendedName>
</protein>
<comment type="caution">
    <text evidence="2">The sequence shown here is derived from an EMBL/GenBank/DDBJ whole genome shotgun (WGS) entry which is preliminary data.</text>
</comment>
<evidence type="ECO:0000259" key="1">
    <source>
        <dbReference type="Pfam" id="PF14213"/>
    </source>
</evidence>
<accession>A0A1Q6HR90</accession>
<evidence type="ECO:0000313" key="3">
    <source>
        <dbReference type="Proteomes" id="UP000186549"/>
    </source>
</evidence>
<gene>
    <name evidence="2" type="ORF">BHV79_17945</name>
</gene>
<dbReference type="AlphaFoldDB" id="A0A1Q6HR90"/>
<proteinExistence type="predicted"/>
<feature type="domain" description="DUF4325" evidence="1">
    <location>
        <begin position="20"/>
        <end position="79"/>
    </location>
</feature>
<name>A0A1Q6HR90_BACUN</name>
<dbReference type="EMBL" id="MNQU01000333">
    <property type="protein sequence ID" value="OKZ28757.1"/>
    <property type="molecule type" value="Genomic_DNA"/>
</dbReference>
<dbReference type="Pfam" id="PF14213">
    <property type="entry name" value="DUF4325"/>
    <property type="match status" value="1"/>
</dbReference>
<sequence length="96" mass="11097">MNDYIYIKDLLVNGSFPEGGAKLYELARPIMQTEGTIKLNFDGVDALPSLFMNVSFGKLIPEFGLKNVVQSLKFYDISKVQLEHIRRYFKRFNETN</sequence>
<dbReference type="Proteomes" id="UP000186549">
    <property type="component" value="Unassembled WGS sequence"/>
</dbReference>